<evidence type="ECO:0000313" key="1">
    <source>
        <dbReference type="EMBL" id="OFC36367.1"/>
    </source>
</evidence>
<dbReference type="AlphaFoldDB" id="A0A1E7Z0W7"/>
<sequence>MSIQVQQMERIFKFNGVRLPDPNPQLDIDGVRDLYASQYPELASASMRTETVKDRLLVTFEKVIGHKG</sequence>
<dbReference type="GeneID" id="92932039"/>
<proteinExistence type="predicted"/>
<evidence type="ECO:0000313" key="2">
    <source>
        <dbReference type="EMBL" id="OFC62430.1"/>
    </source>
</evidence>
<accession>A0A1E7Z0W7</accession>
<dbReference type="RefSeq" id="WP_014003271.1">
    <property type="nucleotide sequence ID" value="NZ_LZYE01000162.1"/>
</dbReference>
<dbReference type="InterPro" id="IPR032866">
    <property type="entry name" value="Prok_Ub"/>
</dbReference>
<comment type="caution">
    <text evidence="2">The sequence shown here is derived from an EMBL/GenBank/DDBJ whole genome shotgun (WGS) entry which is preliminary data.</text>
</comment>
<dbReference type="Pfam" id="PF14454">
    <property type="entry name" value="Prok_Ub"/>
    <property type="match status" value="1"/>
</dbReference>
<dbReference type="NCBIfam" id="TIGR03738">
    <property type="entry name" value="PRTRC_C"/>
    <property type="match status" value="1"/>
</dbReference>
<reference evidence="3 4" key="1">
    <citation type="submission" date="2016-06" db="EMBL/GenBank/DDBJ databases">
        <title>Gene turnover analysis identifies the evolutionary adaptation of the extremophile Acidithiobacillus caldus.</title>
        <authorList>
            <person name="Zhang X."/>
        </authorList>
    </citation>
    <scope>NUCLEOTIDE SEQUENCE [LARGE SCALE GENOMIC DNA]</scope>
    <source>
        <strain evidence="1 3">DX</strain>
        <strain evidence="2 4">S1</strain>
    </source>
</reference>
<evidence type="ECO:0000313" key="3">
    <source>
        <dbReference type="Proteomes" id="UP000175616"/>
    </source>
</evidence>
<dbReference type="Proteomes" id="UP000175707">
    <property type="component" value="Unassembled WGS sequence"/>
</dbReference>
<dbReference type="InterPro" id="IPR022289">
    <property type="entry name" value="PRTRC_protein-C"/>
</dbReference>
<gene>
    <name evidence="1" type="ORF">BAE27_06205</name>
    <name evidence="2" type="ORF">BAE30_01980</name>
</gene>
<name>A0A1E7Z0W7_9PROT</name>
<dbReference type="Proteomes" id="UP000175616">
    <property type="component" value="Unassembled WGS sequence"/>
</dbReference>
<dbReference type="OMA" id="LARCFKY"/>
<protein>
    <recommendedName>
        <fullName evidence="5">PRTRC system protein C</fullName>
    </recommendedName>
</protein>
<dbReference type="EMBL" id="LZYE01000162">
    <property type="protein sequence ID" value="OFC36367.1"/>
    <property type="molecule type" value="Genomic_DNA"/>
</dbReference>
<evidence type="ECO:0008006" key="5">
    <source>
        <dbReference type="Google" id="ProtNLM"/>
    </source>
</evidence>
<evidence type="ECO:0000313" key="4">
    <source>
        <dbReference type="Proteomes" id="UP000175707"/>
    </source>
</evidence>
<dbReference type="EMBL" id="LZYH01000248">
    <property type="protein sequence ID" value="OFC62430.1"/>
    <property type="molecule type" value="Genomic_DNA"/>
</dbReference>
<organism evidence="2 4">
    <name type="scientific">Acidithiobacillus caldus</name>
    <dbReference type="NCBI Taxonomy" id="33059"/>
    <lineage>
        <taxon>Bacteria</taxon>
        <taxon>Pseudomonadati</taxon>
        <taxon>Pseudomonadota</taxon>
        <taxon>Acidithiobacillia</taxon>
        <taxon>Acidithiobacillales</taxon>
        <taxon>Acidithiobacillaceae</taxon>
        <taxon>Acidithiobacillus</taxon>
    </lineage>
</organism>